<dbReference type="UniPathway" id="UPA00035">
    <property type="reaction ID" value="UER00044"/>
</dbReference>
<dbReference type="NCBIfam" id="TIGR00262">
    <property type="entry name" value="trpA"/>
    <property type="match status" value="1"/>
</dbReference>
<evidence type="ECO:0000256" key="9">
    <source>
        <dbReference type="HAMAP-Rule" id="MF_00131"/>
    </source>
</evidence>
<dbReference type="RefSeq" id="WP_009197500.1">
    <property type="nucleotide sequence ID" value="NZ_AODQ01000194.1"/>
</dbReference>
<dbReference type="HAMAP" id="MF_00131">
    <property type="entry name" value="Trp_synth_alpha"/>
    <property type="match status" value="1"/>
</dbReference>
<keyword evidence="7 9" id="KW-0456">Lyase</keyword>
<comment type="caution">
    <text evidence="11">The sequence shown here is derived from an EMBL/GenBank/DDBJ whole genome shotgun (WGS) entry which is preliminary data.</text>
</comment>
<proteinExistence type="inferred from homology"/>
<dbReference type="InterPro" id="IPR002028">
    <property type="entry name" value="Trp_synthase_suA"/>
</dbReference>
<keyword evidence="6 9" id="KW-0057">Aromatic amino acid biosynthesis</keyword>
<keyword evidence="12" id="KW-1185">Reference proteome</keyword>
<keyword evidence="5 9" id="KW-0822">Tryptophan biosynthesis</keyword>
<dbReference type="InterPro" id="IPR013785">
    <property type="entry name" value="Aldolase_TIM"/>
</dbReference>
<keyword evidence="4 9" id="KW-0028">Amino-acid biosynthesis</keyword>
<dbReference type="PANTHER" id="PTHR43406">
    <property type="entry name" value="TRYPTOPHAN SYNTHASE, ALPHA CHAIN"/>
    <property type="match status" value="1"/>
</dbReference>
<dbReference type="InterPro" id="IPR018204">
    <property type="entry name" value="Trp_synthase_alpha_AS"/>
</dbReference>
<comment type="subunit">
    <text evidence="3 9">Tetramer of two alpha and two beta chains.</text>
</comment>
<evidence type="ECO:0000256" key="5">
    <source>
        <dbReference type="ARBA" id="ARBA00022822"/>
    </source>
</evidence>
<gene>
    <name evidence="9 11" type="primary">trpA</name>
    <name evidence="11" type="ORF">ADICEAN_04125</name>
</gene>
<evidence type="ECO:0000256" key="3">
    <source>
        <dbReference type="ARBA" id="ARBA00011270"/>
    </source>
</evidence>
<dbReference type="EC" id="4.2.1.20" evidence="9"/>
<dbReference type="AlphaFoldDB" id="M7N0L3"/>
<dbReference type="Proteomes" id="UP000011910">
    <property type="component" value="Unassembled WGS sequence"/>
</dbReference>
<dbReference type="Pfam" id="PF00290">
    <property type="entry name" value="Trp_syntA"/>
    <property type="match status" value="1"/>
</dbReference>
<dbReference type="PANTHER" id="PTHR43406:SF1">
    <property type="entry name" value="TRYPTOPHAN SYNTHASE ALPHA CHAIN, CHLOROPLASTIC"/>
    <property type="match status" value="1"/>
</dbReference>
<dbReference type="GO" id="GO:0005829">
    <property type="term" value="C:cytosol"/>
    <property type="evidence" value="ECO:0007669"/>
    <property type="project" value="TreeGrafter"/>
</dbReference>
<dbReference type="GO" id="GO:0004834">
    <property type="term" value="F:tryptophan synthase activity"/>
    <property type="evidence" value="ECO:0007669"/>
    <property type="project" value="UniProtKB-UniRule"/>
</dbReference>
<dbReference type="EMBL" id="AODQ01000194">
    <property type="protein sequence ID" value="EMR00751.1"/>
    <property type="molecule type" value="Genomic_DNA"/>
</dbReference>
<evidence type="ECO:0000256" key="7">
    <source>
        <dbReference type="ARBA" id="ARBA00023239"/>
    </source>
</evidence>
<evidence type="ECO:0000256" key="8">
    <source>
        <dbReference type="ARBA" id="ARBA00049047"/>
    </source>
</evidence>
<dbReference type="STRING" id="1279009.ADICEAN_04125"/>
<comment type="similarity">
    <text evidence="9 10">Belongs to the TrpA family.</text>
</comment>
<dbReference type="SUPFAM" id="SSF51366">
    <property type="entry name" value="Ribulose-phoshate binding barrel"/>
    <property type="match status" value="1"/>
</dbReference>
<evidence type="ECO:0000256" key="1">
    <source>
        <dbReference type="ARBA" id="ARBA00003365"/>
    </source>
</evidence>
<dbReference type="FunFam" id="3.20.20.70:FF:000037">
    <property type="entry name" value="Tryptophan synthase alpha chain"/>
    <property type="match status" value="1"/>
</dbReference>
<dbReference type="OrthoDB" id="9804578at2"/>
<evidence type="ECO:0000256" key="10">
    <source>
        <dbReference type="RuleBase" id="RU003662"/>
    </source>
</evidence>
<evidence type="ECO:0000256" key="6">
    <source>
        <dbReference type="ARBA" id="ARBA00023141"/>
    </source>
</evidence>
<evidence type="ECO:0000313" key="11">
    <source>
        <dbReference type="EMBL" id="EMR00751.1"/>
    </source>
</evidence>
<comment type="function">
    <text evidence="1 9">The alpha subunit is responsible for the aldol cleavage of indoleglycerol phosphate to indole and glyceraldehyde 3-phosphate.</text>
</comment>
<comment type="catalytic activity">
    <reaction evidence="8 9">
        <text>(1S,2R)-1-C-(indol-3-yl)glycerol 3-phosphate + L-serine = D-glyceraldehyde 3-phosphate + L-tryptophan + H2O</text>
        <dbReference type="Rhea" id="RHEA:10532"/>
        <dbReference type="ChEBI" id="CHEBI:15377"/>
        <dbReference type="ChEBI" id="CHEBI:33384"/>
        <dbReference type="ChEBI" id="CHEBI:57912"/>
        <dbReference type="ChEBI" id="CHEBI:58866"/>
        <dbReference type="ChEBI" id="CHEBI:59776"/>
        <dbReference type="EC" id="4.2.1.20"/>
    </reaction>
</comment>
<evidence type="ECO:0000256" key="2">
    <source>
        <dbReference type="ARBA" id="ARBA00004733"/>
    </source>
</evidence>
<sequence length="266" mass="29940">MPATATQNRLDQLFQQKQERILNVYFTAGYPQQGSTVPVLKALQKAGADIVEIGIPYSDPVADGPTIQASNQHALEGGMTMKRLFEQLKEIRNEVSLPLVLMGYFNPVLQYGVERFCQACAEVGIDGLILPDLPMYEYREVYQPIFQQYGLHNIFLISPQTSPERVREIDEHSSGFIYMVSSASITGARRDITDEQIRYFERINSMQLQRPRLIGFGISNRQTFEQACQHAQGAIIGSAFINLLGQSQDLEQDIIEFVSAIKGSDR</sequence>
<dbReference type="eggNOG" id="COG0159">
    <property type="taxonomic scope" value="Bacteria"/>
</dbReference>
<organism evidence="11 12">
    <name type="scientific">Cesiribacter andamanensis AMV16</name>
    <dbReference type="NCBI Taxonomy" id="1279009"/>
    <lineage>
        <taxon>Bacteria</taxon>
        <taxon>Pseudomonadati</taxon>
        <taxon>Bacteroidota</taxon>
        <taxon>Cytophagia</taxon>
        <taxon>Cytophagales</taxon>
        <taxon>Cesiribacteraceae</taxon>
        <taxon>Cesiribacter</taxon>
    </lineage>
</organism>
<feature type="active site" description="Proton acceptor" evidence="9">
    <location>
        <position position="63"/>
    </location>
</feature>
<feature type="active site" description="Proton acceptor" evidence="9">
    <location>
        <position position="52"/>
    </location>
</feature>
<dbReference type="InterPro" id="IPR011060">
    <property type="entry name" value="RibuloseP-bd_barrel"/>
</dbReference>
<dbReference type="CDD" id="cd04724">
    <property type="entry name" value="Tryptophan_synthase_alpha"/>
    <property type="match status" value="1"/>
</dbReference>
<evidence type="ECO:0000256" key="4">
    <source>
        <dbReference type="ARBA" id="ARBA00022605"/>
    </source>
</evidence>
<dbReference type="PROSITE" id="PS00167">
    <property type="entry name" value="TRP_SYNTHASE_ALPHA"/>
    <property type="match status" value="1"/>
</dbReference>
<dbReference type="PATRIC" id="fig|1279009.4.peg.4157"/>
<name>M7N0L3_9BACT</name>
<protein>
    <recommendedName>
        <fullName evidence="9">Tryptophan synthase alpha chain</fullName>
        <ecNumber evidence="9">4.2.1.20</ecNumber>
    </recommendedName>
</protein>
<comment type="pathway">
    <text evidence="2 9">Amino-acid biosynthesis; L-tryptophan biosynthesis; L-tryptophan from chorismate: step 5/5.</text>
</comment>
<reference evidence="11 12" key="1">
    <citation type="journal article" date="2013" name="Genome Announc.">
        <title>Draft Genome Sequence of Cesiribacter andamanensis Strain AMV16T, Isolated from a Soil Sample from a Mud Volcano in the Andaman Islands, India.</title>
        <authorList>
            <person name="Shivaji S."/>
            <person name="Ara S."/>
            <person name="Begum Z."/>
            <person name="Srinivas T.N."/>
            <person name="Singh A."/>
            <person name="Kumar Pinnaka A."/>
        </authorList>
    </citation>
    <scope>NUCLEOTIDE SEQUENCE [LARGE SCALE GENOMIC DNA]</scope>
    <source>
        <strain evidence="11 12">AMV16</strain>
    </source>
</reference>
<evidence type="ECO:0000313" key="12">
    <source>
        <dbReference type="Proteomes" id="UP000011910"/>
    </source>
</evidence>
<dbReference type="Gene3D" id="3.20.20.70">
    <property type="entry name" value="Aldolase class I"/>
    <property type="match status" value="1"/>
</dbReference>
<accession>M7N0L3</accession>